<name>A0A521BKK9_9BACT</name>
<reference evidence="1 2" key="1">
    <citation type="submission" date="2017-05" db="EMBL/GenBank/DDBJ databases">
        <authorList>
            <person name="Varghese N."/>
            <person name="Submissions S."/>
        </authorList>
    </citation>
    <scope>NUCLEOTIDE SEQUENCE [LARGE SCALE GENOMIC DNA]</scope>
    <source>
        <strain evidence="1 2">DSM 21985</strain>
    </source>
</reference>
<protein>
    <submittedName>
        <fullName evidence="1">Uncharacterized protein</fullName>
    </submittedName>
</protein>
<keyword evidence="2" id="KW-1185">Reference proteome</keyword>
<accession>A0A521BKK9</accession>
<proteinExistence type="predicted"/>
<evidence type="ECO:0000313" key="1">
    <source>
        <dbReference type="EMBL" id="SMO47615.1"/>
    </source>
</evidence>
<organism evidence="1 2">
    <name type="scientific">Gracilimonas mengyeensis</name>
    <dbReference type="NCBI Taxonomy" id="1302730"/>
    <lineage>
        <taxon>Bacteria</taxon>
        <taxon>Pseudomonadati</taxon>
        <taxon>Balneolota</taxon>
        <taxon>Balneolia</taxon>
        <taxon>Balneolales</taxon>
        <taxon>Balneolaceae</taxon>
        <taxon>Gracilimonas</taxon>
    </lineage>
</organism>
<sequence>MIMKYTKQLILLIFGTLLFVSCDNHFPGESRDFKIGEEFDLRVGQLAETNGASITIQFMEILEDSRCPASLMCFWAGNAKVSMKIAEGNSERMLELNTHPDMKQSEIFQGYKLQLIALNPYPQKQYPSIPKEDYRATLRVDLVD</sequence>
<dbReference type="Proteomes" id="UP000317557">
    <property type="component" value="Unassembled WGS sequence"/>
</dbReference>
<dbReference type="PROSITE" id="PS51257">
    <property type="entry name" value="PROKAR_LIPOPROTEIN"/>
    <property type="match status" value="1"/>
</dbReference>
<evidence type="ECO:0000313" key="2">
    <source>
        <dbReference type="Proteomes" id="UP000317557"/>
    </source>
</evidence>
<dbReference type="AlphaFoldDB" id="A0A521BKK9"/>
<dbReference type="EMBL" id="FXTP01000002">
    <property type="protein sequence ID" value="SMO47615.1"/>
    <property type="molecule type" value="Genomic_DNA"/>
</dbReference>
<gene>
    <name evidence="1" type="ORF">SAMN06265219_102352</name>
</gene>